<evidence type="ECO:0000259" key="6">
    <source>
        <dbReference type="PROSITE" id="PS50109"/>
    </source>
</evidence>
<evidence type="ECO:0000259" key="7">
    <source>
        <dbReference type="PROSITE" id="PS50110"/>
    </source>
</evidence>
<dbReference type="PROSITE" id="PS50110">
    <property type="entry name" value="RESPONSE_REGULATORY"/>
    <property type="match status" value="1"/>
</dbReference>
<dbReference type="SUPFAM" id="SSF47384">
    <property type="entry name" value="Homodimeric domain of signal transducing histidine kinase"/>
    <property type="match status" value="1"/>
</dbReference>
<dbReference type="InterPro" id="IPR000014">
    <property type="entry name" value="PAS"/>
</dbReference>
<dbReference type="CDD" id="cd00082">
    <property type="entry name" value="HisKA"/>
    <property type="match status" value="1"/>
</dbReference>
<sequence length="600" mass="65023">MKDRTNNRDTGPVPEPADMLLRRIPGTPEMDRHHGPMSSGVTARGMVDQTADDLTGRPAVTHWVESQISEPGLGARGNVFFAAVAMTRMPMIIADPNIEDCPIMFANGAFLDLTGYAEDELLGRNCRFLQGARTDRDMVEQIRTALRERKPFAGEILNYRRDGTAFWNALFIGPIYGDDGELLYFFASQLDITRRRASEDAFRQSQKMEAIGQLTAGLAHDFNNMLQVVMGNLEIARMRIEQSPEAAAAAIERADRGARQAAKVTGQLLAFARKTRLEPRPTNLNSLITEFGEMVARTLGEGITIDLRLDLALPPCTVDPGQVEMALLNVLVNARDAMSDGGVVTIGTGVQTLGADTADPGNHLPPGRYVVLSISDRGEGMDPEVLRRATEPFFTTKGPGRGTGLGLAMVHGFARQSGGRLEIESELGNGTTMRLLFPESRSAVRSQAIPVPAASVGGRETILLVDDSEDVRDIAESQLTSLGYRVMTADSGAAGLLRLEQALQEGSDVDLLFTDIVMPGGMNGLALAERALQRVPGLRVLLATGYIEDLVAQGPRAHGMDVLGKPYRQAELAARVREALDRPTRPQDPAAQQARPHKRG</sequence>
<dbReference type="PROSITE" id="PS50113">
    <property type="entry name" value="PAC"/>
    <property type="match status" value="1"/>
</dbReference>
<dbReference type="CDD" id="cd00130">
    <property type="entry name" value="PAS"/>
    <property type="match status" value="1"/>
</dbReference>
<feature type="domain" description="PAS" evidence="8">
    <location>
        <begin position="103"/>
        <end position="149"/>
    </location>
</feature>
<dbReference type="PANTHER" id="PTHR43065:SF42">
    <property type="entry name" value="TWO-COMPONENT SENSOR PPRA"/>
    <property type="match status" value="1"/>
</dbReference>
<comment type="catalytic activity">
    <reaction evidence="1">
        <text>ATP + protein L-histidine = ADP + protein N-phospho-L-histidine.</text>
        <dbReference type="EC" id="2.7.13.3"/>
    </reaction>
</comment>
<evidence type="ECO:0000259" key="8">
    <source>
        <dbReference type="PROSITE" id="PS50112"/>
    </source>
</evidence>
<evidence type="ECO:0000256" key="4">
    <source>
        <dbReference type="PROSITE-ProRule" id="PRU00169"/>
    </source>
</evidence>
<evidence type="ECO:0000256" key="2">
    <source>
        <dbReference type="ARBA" id="ARBA00012438"/>
    </source>
</evidence>
<organism evidence="10 11">
    <name type="scientific">Acidiphilium acidophilum</name>
    <name type="common">Thiobacillus acidophilus</name>
    <dbReference type="NCBI Taxonomy" id="76588"/>
    <lineage>
        <taxon>Bacteria</taxon>
        <taxon>Pseudomonadati</taxon>
        <taxon>Pseudomonadota</taxon>
        <taxon>Alphaproteobacteria</taxon>
        <taxon>Acetobacterales</taxon>
        <taxon>Acidocellaceae</taxon>
        <taxon>Acidiphilium</taxon>
    </lineage>
</organism>
<feature type="modified residue" description="4-aspartylphosphate" evidence="4">
    <location>
        <position position="515"/>
    </location>
</feature>
<dbReference type="EC" id="2.7.13.3" evidence="2"/>
<feature type="compositionally biased region" description="Basic and acidic residues" evidence="5">
    <location>
        <begin position="575"/>
        <end position="585"/>
    </location>
</feature>
<reference evidence="10 11" key="1">
    <citation type="submission" date="2023-11" db="EMBL/GenBank/DDBJ databases">
        <title>MicrobeMod: A computational toolkit for identifying prokaryotic methylation and restriction-modification with nanopore sequencing.</title>
        <authorList>
            <person name="Crits-Christoph A."/>
            <person name="Kang S.C."/>
            <person name="Lee H."/>
            <person name="Ostrov N."/>
        </authorList>
    </citation>
    <scope>NUCLEOTIDE SEQUENCE [LARGE SCALE GENOMIC DNA]</scope>
    <source>
        <strain evidence="10 11">DSMZ 700</strain>
    </source>
</reference>
<dbReference type="PANTHER" id="PTHR43065">
    <property type="entry name" value="SENSOR HISTIDINE KINASE"/>
    <property type="match status" value="1"/>
</dbReference>
<dbReference type="SUPFAM" id="SSF55785">
    <property type="entry name" value="PYP-like sensor domain (PAS domain)"/>
    <property type="match status" value="1"/>
</dbReference>
<dbReference type="InterPro" id="IPR000700">
    <property type="entry name" value="PAS-assoc_C"/>
</dbReference>
<dbReference type="InterPro" id="IPR004358">
    <property type="entry name" value="Sig_transdc_His_kin-like_C"/>
</dbReference>
<keyword evidence="11" id="KW-1185">Reference proteome</keyword>
<dbReference type="NCBIfam" id="NF010076">
    <property type="entry name" value="PRK13557.1"/>
    <property type="match status" value="1"/>
</dbReference>
<dbReference type="Pfam" id="PF13426">
    <property type="entry name" value="PAS_9"/>
    <property type="match status" value="1"/>
</dbReference>
<dbReference type="Pfam" id="PF00072">
    <property type="entry name" value="Response_reg"/>
    <property type="match status" value="1"/>
</dbReference>
<evidence type="ECO:0000313" key="11">
    <source>
        <dbReference type="Proteomes" id="UP001279553"/>
    </source>
</evidence>
<keyword evidence="10" id="KW-0808">Transferase</keyword>
<dbReference type="Pfam" id="PF00512">
    <property type="entry name" value="HisKA"/>
    <property type="match status" value="1"/>
</dbReference>
<comment type="caution">
    <text evidence="10">The sequence shown here is derived from an EMBL/GenBank/DDBJ whole genome shotgun (WGS) entry which is preliminary data.</text>
</comment>
<accession>A0AAW9DR30</accession>
<keyword evidence="3 4" id="KW-0597">Phosphoprotein</keyword>
<evidence type="ECO:0000313" key="10">
    <source>
        <dbReference type="EMBL" id="MDX5931097.1"/>
    </source>
</evidence>
<dbReference type="NCBIfam" id="TIGR00229">
    <property type="entry name" value="sensory_box"/>
    <property type="match status" value="1"/>
</dbReference>
<dbReference type="Proteomes" id="UP001279553">
    <property type="component" value="Unassembled WGS sequence"/>
</dbReference>
<keyword evidence="10" id="KW-0418">Kinase</keyword>
<dbReference type="SMART" id="SM00387">
    <property type="entry name" value="HATPase_c"/>
    <property type="match status" value="1"/>
</dbReference>
<dbReference type="Gene3D" id="3.30.565.10">
    <property type="entry name" value="Histidine kinase-like ATPase, C-terminal domain"/>
    <property type="match status" value="1"/>
</dbReference>
<dbReference type="SMART" id="SM00086">
    <property type="entry name" value="PAC"/>
    <property type="match status" value="1"/>
</dbReference>
<dbReference type="Gene3D" id="3.30.450.20">
    <property type="entry name" value="PAS domain"/>
    <property type="match status" value="1"/>
</dbReference>
<dbReference type="InterPro" id="IPR001789">
    <property type="entry name" value="Sig_transdc_resp-reg_receiver"/>
</dbReference>
<dbReference type="InterPro" id="IPR036097">
    <property type="entry name" value="HisK_dim/P_sf"/>
</dbReference>
<feature type="region of interest" description="Disordered" evidence="5">
    <location>
        <begin position="575"/>
        <end position="600"/>
    </location>
</feature>
<feature type="domain" description="Histidine kinase" evidence="6">
    <location>
        <begin position="217"/>
        <end position="441"/>
    </location>
</feature>
<evidence type="ECO:0000256" key="1">
    <source>
        <dbReference type="ARBA" id="ARBA00000085"/>
    </source>
</evidence>
<dbReference type="Pfam" id="PF02518">
    <property type="entry name" value="HATPase_c"/>
    <property type="match status" value="1"/>
</dbReference>
<dbReference type="EMBL" id="JAWXYB010000018">
    <property type="protein sequence ID" value="MDX5931097.1"/>
    <property type="molecule type" value="Genomic_DNA"/>
</dbReference>
<feature type="domain" description="Response regulatory" evidence="7">
    <location>
        <begin position="461"/>
        <end position="580"/>
    </location>
</feature>
<name>A0AAW9DR30_ACIAO</name>
<protein>
    <recommendedName>
        <fullName evidence="2">histidine kinase</fullName>
        <ecNumber evidence="2">2.7.13.3</ecNumber>
    </recommendedName>
</protein>
<dbReference type="InterPro" id="IPR005467">
    <property type="entry name" value="His_kinase_dom"/>
</dbReference>
<dbReference type="SMART" id="SM00448">
    <property type="entry name" value="REC"/>
    <property type="match status" value="1"/>
</dbReference>
<dbReference type="GO" id="GO:0000155">
    <property type="term" value="F:phosphorelay sensor kinase activity"/>
    <property type="evidence" value="ECO:0007669"/>
    <property type="project" value="InterPro"/>
</dbReference>
<dbReference type="InterPro" id="IPR035965">
    <property type="entry name" value="PAS-like_dom_sf"/>
</dbReference>
<dbReference type="PROSITE" id="PS50109">
    <property type="entry name" value="HIS_KIN"/>
    <property type="match status" value="1"/>
</dbReference>
<evidence type="ECO:0000259" key="9">
    <source>
        <dbReference type="PROSITE" id="PS50113"/>
    </source>
</evidence>
<feature type="domain" description="PAC" evidence="9">
    <location>
        <begin position="152"/>
        <end position="204"/>
    </location>
</feature>
<dbReference type="InterPro" id="IPR003661">
    <property type="entry name" value="HisK_dim/P_dom"/>
</dbReference>
<evidence type="ECO:0000256" key="5">
    <source>
        <dbReference type="SAM" id="MobiDB-lite"/>
    </source>
</evidence>
<dbReference type="InterPro" id="IPR003594">
    <property type="entry name" value="HATPase_dom"/>
</dbReference>
<gene>
    <name evidence="10" type="ORF">SIL87_10010</name>
</gene>
<dbReference type="Gene3D" id="3.40.50.2300">
    <property type="match status" value="1"/>
</dbReference>
<dbReference type="AlphaFoldDB" id="A0AAW9DR30"/>
<dbReference type="InterPro" id="IPR036890">
    <property type="entry name" value="HATPase_C_sf"/>
</dbReference>
<dbReference type="SUPFAM" id="SSF55874">
    <property type="entry name" value="ATPase domain of HSP90 chaperone/DNA topoisomerase II/histidine kinase"/>
    <property type="match status" value="1"/>
</dbReference>
<evidence type="ECO:0000256" key="3">
    <source>
        <dbReference type="ARBA" id="ARBA00022553"/>
    </source>
</evidence>
<dbReference type="Gene3D" id="1.10.287.130">
    <property type="match status" value="1"/>
</dbReference>
<dbReference type="InterPro" id="IPR001610">
    <property type="entry name" value="PAC"/>
</dbReference>
<dbReference type="PRINTS" id="PR00344">
    <property type="entry name" value="BCTRLSENSOR"/>
</dbReference>
<dbReference type="InterPro" id="IPR011006">
    <property type="entry name" value="CheY-like_superfamily"/>
</dbReference>
<proteinExistence type="predicted"/>
<dbReference type="SMART" id="SM00388">
    <property type="entry name" value="HisKA"/>
    <property type="match status" value="1"/>
</dbReference>
<dbReference type="PROSITE" id="PS50112">
    <property type="entry name" value="PAS"/>
    <property type="match status" value="1"/>
</dbReference>
<dbReference type="SUPFAM" id="SSF52172">
    <property type="entry name" value="CheY-like"/>
    <property type="match status" value="1"/>
</dbReference>